<accession>A0ACC1NCZ6</accession>
<comment type="caution">
    <text evidence="1">The sequence shown here is derived from an EMBL/GenBank/DDBJ whole genome shotgun (WGS) entry which is preliminary data.</text>
</comment>
<evidence type="ECO:0000313" key="1">
    <source>
        <dbReference type="EMBL" id="KAJ2976293.1"/>
    </source>
</evidence>
<dbReference type="EMBL" id="JAPDGR010002346">
    <property type="protein sequence ID" value="KAJ2976293.1"/>
    <property type="molecule type" value="Genomic_DNA"/>
</dbReference>
<protein>
    <submittedName>
        <fullName evidence="1">Uncharacterized protein</fullName>
    </submittedName>
</protein>
<reference evidence="1" key="1">
    <citation type="submission" date="2022-10" db="EMBL/GenBank/DDBJ databases">
        <title>Genome Sequence of Xylaria curta.</title>
        <authorList>
            <person name="Buettner E."/>
        </authorList>
    </citation>
    <scope>NUCLEOTIDE SEQUENCE</scope>
    <source>
        <strain evidence="1">Babe10</strain>
    </source>
</reference>
<evidence type="ECO:0000313" key="2">
    <source>
        <dbReference type="Proteomes" id="UP001143856"/>
    </source>
</evidence>
<keyword evidence="2" id="KW-1185">Reference proteome</keyword>
<sequence length="142" mass="15539">MLGALNGDSSDIHMSPIGLGPDGLDDMMGMLDQHGLWDFDGMLWAGSDEMEWAQQHFGGNTGNYPGLQLSPTTPVSAGLDNLLEWHALESQGKRCEYRSQGAGSTRTKRAGGTFMQPGRSGFHEAESRTHSVESHMLQYYYA</sequence>
<organism evidence="1 2">
    <name type="scientific">Xylaria curta</name>
    <dbReference type="NCBI Taxonomy" id="42375"/>
    <lineage>
        <taxon>Eukaryota</taxon>
        <taxon>Fungi</taxon>
        <taxon>Dikarya</taxon>
        <taxon>Ascomycota</taxon>
        <taxon>Pezizomycotina</taxon>
        <taxon>Sordariomycetes</taxon>
        <taxon>Xylariomycetidae</taxon>
        <taxon>Xylariales</taxon>
        <taxon>Xylariaceae</taxon>
        <taxon>Xylaria</taxon>
    </lineage>
</organism>
<proteinExistence type="predicted"/>
<dbReference type="Proteomes" id="UP001143856">
    <property type="component" value="Unassembled WGS sequence"/>
</dbReference>
<name>A0ACC1NCZ6_9PEZI</name>
<gene>
    <name evidence="1" type="ORF">NUW58_g8122</name>
</gene>